<name>A0A8H4LIC2_9HYPO</name>
<accession>A0A8H4LIC2</accession>
<evidence type="ECO:0000256" key="2">
    <source>
        <dbReference type="SAM" id="SignalP"/>
    </source>
</evidence>
<feature type="signal peptide" evidence="2">
    <location>
        <begin position="1"/>
        <end position="22"/>
    </location>
</feature>
<gene>
    <name evidence="3" type="ORF">FALBO_4247</name>
</gene>
<protein>
    <submittedName>
        <fullName evidence="3">Uncharacterized protein</fullName>
    </submittedName>
</protein>
<feature type="region of interest" description="Disordered" evidence="1">
    <location>
        <begin position="48"/>
        <end position="120"/>
    </location>
</feature>
<evidence type="ECO:0000313" key="3">
    <source>
        <dbReference type="EMBL" id="KAF4468860.1"/>
    </source>
</evidence>
<proteinExistence type="predicted"/>
<comment type="caution">
    <text evidence="3">The sequence shown here is derived from an EMBL/GenBank/DDBJ whole genome shotgun (WGS) entry which is preliminary data.</text>
</comment>
<reference evidence="3 4" key="1">
    <citation type="submission" date="2020-01" db="EMBL/GenBank/DDBJ databases">
        <title>Identification and distribution of gene clusters putatively required for synthesis of sphingolipid metabolism inhibitors in phylogenetically diverse species of the filamentous fungus Fusarium.</title>
        <authorList>
            <person name="Kim H.-S."/>
            <person name="Busman M."/>
            <person name="Brown D.W."/>
            <person name="Divon H."/>
            <person name="Uhlig S."/>
            <person name="Proctor R.H."/>
        </authorList>
    </citation>
    <scope>NUCLEOTIDE SEQUENCE [LARGE SCALE GENOMIC DNA]</scope>
    <source>
        <strain evidence="3 4">NRRL 20459</strain>
    </source>
</reference>
<dbReference type="EMBL" id="JAADYS010000551">
    <property type="protein sequence ID" value="KAF4468860.1"/>
    <property type="molecule type" value="Genomic_DNA"/>
</dbReference>
<feature type="chain" id="PRO_5034508227" evidence="2">
    <location>
        <begin position="23"/>
        <end position="266"/>
    </location>
</feature>
<organism evidence="3 4">
    <name type="scientific">Fusarium albosuccineum</name>
    <dbReference type="NCBI Taxonomy" id="1237068"/>
    <lineage>
        <taxon>Eukaryota</taxon>
        <taxon>Fungi</taxon>
        <taxon>Dikarya</taxon>
        <taxon>Ascomycota</taxon>
        <taxon>Pezizomycotina</taxon>
        <taxon>Sordariomycetes</taxon>
        <taxon>Hypocreomycetidae</taxon>
        <taxon>Hypocreales</taxon>
        <taxon>Nectriaceae</taxon>
        <taxon>Fusarium</taxon>
        <taxon>Fusarium decemcellulare species complex</taxon>
    </lineage>
</organism>
<dbReference type="OrthoDB" id="5100601at2759"/>
<sequence length="266" mass="27241">MHSFRNIYGLVAITLLIGRTAGSPCKPLSSTTLSTTTTWEPISLSTVESVSEASATSSTTDKSSTEAATSTYSETITVTSTSTASGTTTGSATETSTTETATTSTVASTTTTTSEGPLVTPAGQTFGIKAARSQDGVIDGAVLHINANAGYALYLINPPRTSGTVLPGSFSIEDGTGRLMVGDWYVYTNGPDPYSMYANTASGIPANFGYITCVKPLLVGESLQCSSDKAGPIYFSVTAGAAASNIMPWKVGTVHSGYSTVDLVVA</sequence>
<keyword evidence="4" id="KW-1185">Reference proteome</keyword>
<evidence type="ECO:0000313" key="4">
    <source>
        <dbReference type="Proteomes" id="UP000554235"/>
    </source>
</evidence>
<dbReference type="AlphaFoldDB" id="A0A8H4LIC2"/>
<dbReference type="Proteomes" id="UP000554235">
    <property type="component" value="Unassembled WGS sequence"/>
</dbReference>
<feature type="compositionally biased region" description="Low complexity" evidence="1">
    <location>
        <begin position="48"/>
        <end position="115"/>
    </location>
</feature>
<evidence type="ECO:0000256" key="1">
    <source>
        <dbReference type="SAM" id="MobiDB-lite"/>
    </source>
</evidence>
<keyword evidence="2" id="KW-0732">Signal</keyword>